<protein>
    <recommendedName>
        <fullName evidence="2">Retrotransposon gag domain-containing protein</fullName>
    </recommendedName>
</protein>
<evidence type="ECO:0000313" key="4">
    <source>
        <dbReference type="Proteomes" id="UP000253551"/>
    </source>
</evidence>
<feature type="non-terminal residue" evidence="3">
    <location>
        <position position="144"/>
    </location>
</feature>
<dbReference type="AlphaFoldDB" id="A0A367KI99"/>
<dbReference type="InterPro" id="IPR005162">
    <property type="entry name" value="Retrotrans_gag_dom"/>
</dbReference>
<sequence length="144" mass="16978">MSEQESRKEDPALWPKESESETRRKPSYFSPSPVSSVPMNQSLIENLLKALSERPSVEAQRYKVREPDLYYGERSSLAVSTWIDSLTTFYELIRMNPEERTLYASTLLRGDAQLWWSRLKNNHEAPNDWNVFCRLFNEEFKPLN</sequence>
<feature type="region of interest" description="Disordered" evidence="1">
    <location>
        <begin position="1"/>
        <end position="38"/>
    </location>
</feature>
<name>A0A367KI99_RHIST</name>
<dbReference type="Proteomes" id="UP000253551">
    <property type="component" value="Unassembled WGS sequence"/>
</dbReference>
<proteinExistence type="predicted"/>
<feature type="compositionally biased region" description="Low complexity" evidence="1">
    <location>
        <begin position="27"/>
        <end position="38"/>
    </location>
</feature>
<dbReference type="OrthoDB" id="2290329at2759"/>
<reference evidence="3 4" key="1">
    <citation type="journal article" date="2018" name="G3 (Bethesda)">
        <title>Phylogenetic and Phylogenomic Definition of Rhizopus Species.</title>
        <authorList>
            <person name="Gryganskyi A.P."/>
            <person name="Golan J."/>
            <person name="Dolatabadi S."/>
            <person name="Mondo S."/>
            <person name="Robb S."/>
            <person name="Idnurm A."/>
            <person name="Muszewska A."/>
            <person name="Steczkiewicz K."/>
            <person name="Masonjones S."/>
            <person name="Liao H.L."/>
            <person name="Gajdeczka M.T."/>
            <person name="Anike F."/>
            <person name="Vuek A."/>
            <person name="Anishchenko I.M."/>
            <person name="Voigt K."/>
            <person name="de Hoog G.S."/>
            <person name="Smith M.E."/>
            <person name="Heitman J."/>
            <person name="Vilgalys R."/>
            <person name="Stajich J.E."/>
        </authorList>
    </citation>
    <scope>NUCLEOTIDE SEQUENCE [LARGE SCALE GENOMIC DNA]</scope>
    <source>
        <strain evidence="3 4">LSU 92-RS-03</strain>
    </source>
</reference>
<evidence type="ECO:0000313" key="3">
    <source>
        <dbReference type="EMBL" id="RCI01889.1"/>
    </source>
</evidence>
<dbReference type="STRING" id="4846.A0A367KI99"/>
<keyword evidence="4" id="KW-1185">Reference proteome</keyword>
<dbReference type="Pfam" id="PF03732">
    <property type="entry name" value="Retrotrans_gag"/>
    <property type="match status" value="1"/>
</dbReference>
<organism evidence="3 4">
    <name type="scientific">Rhizopus stolonifer</name>
    <name type="common">Rhizopus nigricans</name>
    <dbReference type="NCBI Taxonomy" id="4846"/>
    <lineage>
        <taxon>Eukaryota</taxon>
        <taxon>Fungi</taxon>
        <taxon>Fungi incertae sedis</taxon>
        <taxon>Mucoromycota</taxon>
        <taxon>Mucoromycotina</taxon>
        <taxon>Mucoromycetes</taxon>
        <taxon>Mucorales</taxon>
        <taxon>Mucorineae</taxon>
        <taxon>Rhizopodaceae</taxon>
        <taxon>Rhizopus</taxon>
    </lineage>
</organism>
<gene>
    <name evidence="3" type="ORF">CU098_012272</name>
</gene>
<dbReference type="EMBL" id="PJQM01001622">
    <property type="protein sequence ID" value="RCI01889.1"/>
    <property type="molecule type" value="Genomic_DNA"/>
</dbReference>
<feature type="compositionally biased region" description="Basic and acidic residues" evidence="1">
    <location>
        <begin position="1"/>
        <end position="24"/>
    </location>
</feature>
<accession>A0A367KI99</accession>
<feature type="domain" description="Retrotransposon gag" evidence="2">
    <location>
        <begin position="103"/>
        <end position="142"/>
    </location>
</feature>
<comment type="caution">
    <text evidence="3">The sequence shown here is derived from an EMBL/GenBank/DDBJ whole genome shotgun (WGS) entry which is preliminary data.</text>
</comment>
<evidence type="ECO:0000256" key="1">
    <source>
        <dbReference type="SAM" id="MobiDB-lite"/>
    </source>
</evidence>
<evidence type="ECO:0000259" key="2">
    <source>
        <dbReference type="Pfam" id="PF03732"/>
    </source>
</evidence>